<keyword evidence="4" id="KW-0418">Kinase</keyword>
<accession>A0ABT0ZV42</accession>
<keyword evidence="1" id="KW-0723">Serine/threonine-protein kinase</keyword>
<evidence type="ECO:0000259" key="3">
    <source>
        <dbReference type="Pfam" id="PF14417"/>
    </source>
</evidence>
<feature type="domain" description="Histidine kinase/HSP90-like ATPase" evidence="2">
    <location>
        <begin position="191"/>
        <end position="297"/>
    </location>
</feature>
<gene>
    <name evidence="4" type="ORF">KDL28_06005</name>
</gene>
<sequence>MAFYDSEDTLQQVAGRYLREGLSLGERLFAVVSPGTRDLLRAALGSDAAGQVDWATDISFRDLGAVSHGYRRLFRERREAGTTVRLISEYHDDVHGTPNVDRVESWVRLDAAGNEVLSPFGHRWACLYDVRTLPGPLLDRVRRVHPAMLRADGPAVGNPDYLEPADYLAAHPERLPPVPGDTGVDLVLHTAEQLRDLRRALRDWIARLPVRARGVDPSHGGAVLLAVGEAATNALQHGHPPVRIRAWAVDDGVRVRVDGRSDGAIPATAGYWADGSTGIGLLLVRGIADTVRVVTEDGVAGVGLEFRPGS</sequence>
<dbReference type="Gene3D" id="3.30.565.10">
    <property type="entry name" value="Histidine kinase-like ATPase, C-terminal domain"/>
    <property type="match status" value="1"/>
</dbReference>
<reference evidence="4" key="1">
    <citation type="submission" date="2021-04" db="EMBL/GenBank/DDBJ databases">
        <title>Pseudonocardia sp. nov., isolated from sandy soil of mangrove forest.</title>
        <authorList>
            <person name="Zan Z."/>
            <person name="Huang R."/>
            <person name="Liu W."/>
        </authorList>
    </citation>
    <scope>NUCLEOTIDE SEQUENCE</scope>
    <source>
        <strain evidence="4">S2-4</strain>
    </source>
</reference>
<dbReference type="InterPro" id="IPR050267">
    <property type="entry name" value="Anti-sigma-factor_SerPK"/>
</dbReference>
<comment type="caution">
    <text evidence="4">The sequence shown here is derived from an EMBL/GenBank/DDBJ whole genome shotgun (WGS) entry which is preliminary data.</text>
</comment>
<dbReference type="Pfam" id="PF14417">
    <property type="entry name" value="MEDS"/>
    <property type="match status" value="1"/>
</dbReference>
<feature type="domain" description="MEDS" evidence="3">
    <location>
        <begin position="2"/>
        <end position="146"/>
    </location>
</feature>
<dbReference type="GO" id="GO:0016301">
    <property type="term" value="F:kinase activity"/>
    <property type="evidence" value="ECO:0007669"/>
    <property type="project" value="UniProtKB-KW"/>
</dbReference>
<proteinExistence type="predicted"/>
<dbReference type="PANTHER" id="PTHR35526">
    <property type="entry name" value="ANTI-SIGMA-F FACTOR RSBW-RELATED"/>
    <property type="match status" value="1"/>
</dbReference>
<dbReference type="CDD" id="cd16936">
    <property type="entry name" value="HATPase_RsbW-like"/>
    <property type="match status" value="1"/>
</dbReference>
<dbReference type="Pfam" id="PF13581">
    <property type="entry name" value="HATPase_c_2"/>
    <property type="match status" value="1"/>
</dbReference>
<dbReference type="Proteomes" id="UP001165283">
    <property type="component" value="Unassembled WGS sequence"/>
</dbReference>
<dbReference type="InterPro" id="IPR003594">
    <property type="entry name" value="HATPase_dom"/>
</dbReference>
<evidence type="ECO:0000259" key="2">
    <source>
        <dbReference type="Pfam" id="PF13581"/>
    </source>
</evidence>
<keyword evidence="4" id="KW-0808">Transferase</keyword>
<dbReference type="InterPro" id="IPR036890">
    <property type="entry name" value="HATPase_C_sf"/>
</dbReference>
<evidence type="ECO:0000313" key="5">
    <source>
        <dbReference type="Proteomes" id="UP001165283"/>
    </source>
</evidence>
<dbReference type="RefSeq" id="WP_252436217.1">
    <property type="nucleotide sequence ID" value="NZ_JAGSOV010000011.1"/>
</dbReference>
<organism evidence="4 5">
    <name type="scientific">Pseudonocardia humida</name>
    <dbReference type="NCBI Taxonomy" id="2800819"/>
    <lineage>
        <taxon>Bacteria</taxon>
        <taxon>Bacillati</taxon>
        <taxon>Actinomycetota</taxon>
        <taxon>Actinomycetes</taxon>
        <taxon>Pseudonocardiales</taxon>
        <taxon>Pseudonocardiaceae</taxon>
        <taxon>Pseudonocardia</taxon>
    </lineage>
</organism>
<dbReference type="SUPFAM" id="SSF55874">
    <property type="entry name" value="ATPase domain of HSP90 chaperone/DNA topoisomerase II/histidine kinase"/>
    <property type="match status" value="1"/>
</dbReference>
<evidence type="ECO:0000313" key="4">
    <source>
        <dbReference type="EMBL" id="MCO1654606.1"/>
    </source>
</evidence>
<dbReference type="EMBL" id="JAGSOV010000011">
    <property type="protein sequence ID" value="MCO1654606.1"/>
    <property type="molecule type" value="Genomic_DNA"/>
</dbReference>
<dbReference type="InterPro" id="IPR025847">
    <property type="entry name" value="MEDS_domain"/>
</dbReference>
<evidence type="ECO:0000256" key="1">
    <source>
        <dbReference type="ARBA" id="ARBA00022527"/>
    </source>
</evidence>
<dbReference type="PANTHER" id="PTHR35526:SF3">
    <property type="entry name" value="ANTI-SIGMA-F FACTOR RSBW"/>
    <property type="match status" value="1"/>
</dbReference>
<name>A0ABT0ZV42_9PSEU</name>
<protein>
    <submittedName>
        <fullName evidence="4">Sensor histidine kinase</fullName>
    </submittedName>
</protein>
<keyword evidence="5" id="KW-1185">Reference proteome</keyword>